<gene>
    <name evidence="1" type="ORF">L1987_13659</name>
</gene>
<organism evidence="1 2">
    <name type="scientific">Smallanthus sonchifolius</name>
    <dbReference type="NCBI Taxonomy" id="185202"/>
    <lineage>
        <taxon>Eukaryota</taxon>
        <taxon>Viridiplantae</taxon>
        <taxon>Streptophyta</taxon>
        <taxon>Embryophyta</taxon>
        <taxon>Tracheophyta</taxon>
        <taxon>Spermatophyta</taxon>
        <taxon>Magnoliopsida</taxon>
        <taxon>eudicotyledons</taxon>
        <taxon>Gunneridae</taxon>
        <taxon>Pentapetalae</taxon>
        <taxon>asterids</taxon>
        <taxon>campanulids</taxon>
        <taxon>Asterales</taxon>
        <taxon>Asteraceae</taxon>
        <taxon>Asteroideae</taxon>
        <taxon>Heliantheae alliance</taxon>
        <taxon>Millerieae</taxon>
        <taxon>Smallanthus</taxon>
    </lineage>
</organism>
<evidence type="ECO:0000313" key="2">
    <source>
        <dbReference type="Proteomes" id="UP001056120"/>
    </source>
</evidence>
<sequence length="137" mass="15014">MAKPNSDSEYLAVLTSPASYDAVLDDPDVDAVYVPVPTSFHVRWAVLAAEKKKHVLLEKPVALNVGELDTILAACESSGIQFMDATMWMHLPRTAQMKQVHSTFSYVGEGDFLKNDIRVNPTLDSLGALGDTGWYSI</sequence>
<dbReference type="Proteomes" id="UP001056120">
    <property type="component" value="Linkage Group LG04"/>
</dbReference>
<evidence type="ECO:0000313" key="1">
    <source>
        <dbReference type="EMBL" id="KAI3819807.1"/>
    </source>
</evidence>
<name>A0ACB9JKL5_9ASTR</name>
<dbReference type="EMBL" id="CM042021">
    <property type="protein sequence ID" value="KAI3819807.1"/>
    <property type="molecule type" value="Genomic_DNA"/>
</dbReference>
<keyword evidence="2" id="KW-1185">Reference proteome</keyword>
<reference evidence="1 2" key="2">
    <citation type="journal article" date="2022" name="Mol. Ecol. Resour.">
        <title>The genomes of chicory, endive, great burdock and yacon provide insights into Asteraceae paleo-polyploidization history and plant inulin production.</title>
        <authorList>
            <person name="Fan W."/>
            <person name="Wang S."/>
            <person name="Wang H."/>
            <person name="Wang A."/>
            <person name="Jiang F."/>
            <person name="Liu H."/>
            <person name="Zhao H."/>
            <person name="Xu D."/>
            <person name="Zhang Y."/>
        </authorList>
    </citation>
    <scope>NUCLEOTIDE SEQUENCE [LARGE SCALE GENOMIC DNA]</scope>
    <source>
        <strain evidence="2">cv. Yunnan</strain>
        <tissue evidence="1">Leaves</tissue>
    </source>
</reference>
<proteinExistence type="predicted"/>
<comment type="caution">
    <text evidence="1">The sequence shown here is derived from an EMBL/GenBank/DDBJ whole genome shotgun (WGS) entry which is preliminary data.</text>
</comment>
<reference evidence="2" key="1">
    <citation type="journal article" date="2022" name="Mol. Ecol. Resour.">
        <title>The genomes of chicory, endive, great burdock and yacon provide insights into Asteraceae palaeo-polyploidization history and plant inulin production.</title>
        <authorList>
            <person name="Fan W."/>
            <person name="Wang S."/>
            <person name="Wang H."/>
            <person name="Wang A."/>
            <person name="Jiang F."/>
            <person name="Liu H."/>
            <person name="Zhao H."/>
            <person name="Xu D."/>
            <person name="Zhang Y."/>
        </authorList>
    </citation>
    <scope>NUCLEOTIDE SEQUENCE [LARGE SCALE GENOMIC DNA]</scope>
    <source>
        <strain evidence="2">cv. Yunnan</strain>
    </source>
</reference>
<accession>A0ACB9JKL5</accession>
<protein>
    <submittedName>
        <fullName evidence="1">Uncharacterized protein</fullName>
    </submittedName>
</protein>